<feature type="signal peptide" evidence="3">
    <location>
        <begin position="1"/>
        <end position="21"/>
    </location>
</feature>
<keyword evidence="2" id="KW-0472">Membrane</keyword>
<keyword evidence="2" id="KW-0812">Transmembrane</keyword>
<proteinExistence type="predicted"/>
<sequence>MLLSRFTKVIAVLGLIGKAISLAPRTLAPPESLGALDSGHLGLDHGLHKRENSRLTSGTLTITVAPDPTCGFDTNQDVVTCPSSKRCSWESGRLDNVFCDLRYIRTACLDRTDALDEEICDLDCLDDVNTLRCVESSFPYCLPVEFSGSISQWICHSISSFVVLFSTRDMEPRDFTTVVLVDGNPITSWTNAIPSATASTRRTITVTREVSDTAKPKTKPPGVNVGAVVGGVIGGIAFVSLVVIGILLILQRKREKAESNEPPLPDYTTQSNIPDAKTIESSPPVTQPYYPTPVSPIESPTGGMPPPAFYQHPEPYGTASPGHQSMNAHELAGWGDQQAGSPPGAK</sequence>
<evidence type="ECO:0000256" key="3">
    <source>
        <dbReference type="SAM" id="SignalP"/>
    </source>
</evidence>
<dbReference type="OrthoDB" id="5039529at2759"/>
<dbReference type="Proteomes" id="UP000277212">
    <property type="component" value="Unassembled WGS sequence"/>
</dbReference>
<evidence type="ECO:0000256" key="1">
    <source>
        <dbReference type="SAM" id="MobiDB-lite"/>
    </source>
</evidence>
<reference evidence="4 5" key="1">
    <citation type="submission" date="2017-06" db="EMBL/GenBank/DDBJ databases">
        <title>Comparative genomic analysis of Ambrosia Fusariam Clade fungi.</title>
        <authorList>
            <person name="Stajich J.E."/>
            <person name="Carrillo J."/>
            <person name="Kijimoto T."/>
            <person name="Eskalen A."/>
            <person name="O'Donnell K."/>
            <person name="Kasson M."/>
        </authorList>
    </citation>
    <scope>NUCLEOTIDE SEQUENCE [LARGE SCALE GENOMIC DNA]</scope>
    <source>
        <strain evidence="4">UCR3666</strain>
    </source>
</reference>
<comment type="caution">
    <text evidence="4">The sequence shown here is derived from an EMBL/GenBank/DDBJ whole genome shotgun (WGS) entry which is preliminary data.</text>
</comment>
<protein>
    <submittedName>
        <fullName evidence="4">Uncharacterized protein</fullName>
    </submittedName>
</protein>
<dbReference type="STRING" id="2010991.A0A3M2SKT2"/>
<feature type="region of interest" description="Disordered" evidence="1">
    <location>
        <begin position="255"/>
        <end position="346"/>
    </location>
</feature>
<evidence type="ECO:0000313" key="4">
    <source>
        <dbReference type="EMBL" id="RMJ18118.1"/>
    </source>
</evidence>
<organism evidence="4 5">
    <name type="scientific">Fusarium kuroshium</name>
    <dbReference type="NCBI Taxonomy" id="2010991"/>
    <lineage>
        <taxon>Eukaryota</taxon>
        <taxon>Fungi</taxon>
        <taxon>Dikarya</taxon>
        <taxon>Ascomycota</taxon>
        <taxon>Pezizomycotina</taxon>
        <taxon>Sordariomycetes</taxon>
        <taxon>Hypocreomycetidae</taxon>
        <taxon>Hypocreales</taxon>
        <taxon>Nectriaceae</taxon>
        <taxon>Fusarium</taxon>
        <taxon>Fusarium solani species complex</taxon>
    </lineage>
</organism>
<accession>A0A3M2SKT2</accession>
<feature type="transmembrane region" description="Helical" evidence="2">
    <location>
        <begin position="225"/>
        <end position="250"/>
    </location>
</feature>
<keyword evidence="2" id="KW-1133">Transmembrane helix</keyword>
<keyword evidence="3" id="KW-0732">Signal</keyword>
<name>A0A3M2SKT2_9HYPO</name>
<dbReference type="EMBL" id="NKUJ01000023">
    <property type="protein sequence ID" value="RMJ18118.1"/>
    <property type="molecule type" value="Genomic_DNA"/>
</dbReference>
<gene>
    <name evidence="4" type="ORF">CDV36_002254</name>
</gene>
<evidence type="ECO:0000313" key="5">
    <source>
        <dbReference type="Proteomes" id="UP000277212"/>
    </source>
</evidence>
<keyword evidence="5" id="KW-1185">Reference proteome</keyword>
<evidence type="ECO:0000256" key="2">
    <source>
        <dbReference type="SAM" id="Phobius"/>
    </source>
</evidence>
<feature type="chain" id="PRO_5018256904" evidence="3">
    <location>
        <begin position="22"/>
        <end position="346"/>
    </location>
</feature>
<dbReference type="AlphaFoldDB" id="A0A3M2SKT2"/>